<accession>A0A8T0I3J0</accession>
<feature type="transmembrane region" description="Helical" evidence="1">
    <location>
        <begin position="6"/>
        <end position="22"/>
    </location>
</feature>
<gene>
    <name evidence="2" type="ORF">KC19_5G171200</name>
</gene>
<organism evidence="2 3">
    <name type="scientific">Ceratodon purpureus</name>
    <name type="common">Fire moss</name>
    <name type="synonym">Dicranum purpureum</name>
    <dbReference type="NCBI Taxonomy" id="3225"/>
    <lineage>
        <taxon>Eukaryota</taxon>
        <taxon>Viridiplantae</taxon>
        <taxon>Streptophyta</taxon>
        <taxon>Embryophyta</taxon>
        <taxon>Bryophyta</taxon>
        <taxon>Bryophytina</taxon>
        <taxon>Bryopsida</taxon>
        <taxon>Dicranidae</taxon>
        <taxon>Pseudoditrichales</taxon>
        <taxon>Ditrichaceae</taxon>
        <taxon>Ceratodon</taxon>
    </lineage>
</organism>
<keyword evidence="3" id="KW-1185">Reference proteome</keyword>
<dbReference type="EMBL" id="CM026425">
    <property type="protein sequence ID" value="KAG0577666.1"/>
    <property type="molecule type" value="Genomic_DNA"/>
</dbReference>
<comment type="caution">
    <text evidence="2">The sequence shown here is derived from an EMBL/GenBank/DDBJ whole genome shotgun (WGS) entry which is preliminary data.</text>
</comment>
<keyword evidence="1" id="KW-0812">Transmembrane</keyword>
<protein>
    <submittedName>
        <fullName evidence="2">Uncharacterized protein</fullName>
    </submittedName>
</protein>
<evidence type="ECO:0000313" key="2">
    <source>
        <dbReference type="EMBL" id="KAG0577666.1"/>
    </source>
</evidence>
<dbReference type="AlphaFoldDB" id="A0A8T0I3J0"/>
<sequence length="64" mass="7429">MSLRIIVMQYILTLLNVVSVVLERSTLRTISPLVGYPHQYILVGPWQTDDTPQSNEEYAFWSMN</sequence>
<keyword evidence="1" id="KW-0472">Membrane</keyword>
<evidence type="ECO:0000313" key="3">
    <source>
        <dbReference type="Proteomes" id="UP000822688"/>
    </source>
</evidence>
<dbReference type="Proteomes" id="UP000822688">
    <property type="component" value="Chromosome 5"/>
</dbReference>
<keyword evidence="1" id="KW-1133">Transmembrane helix</keyword>
<evidence type="ECO:0000256" key="1">
    <source>
        <dbReference type="SAM" id="Phobius"/>
    </source>
</evidence>
<name>A0A8T0I3J0_CERPU</name>
<proteinExistence type="predicted"/>
<reference evidence="2" key="1">
    <citation type="submission" date="2020-06" db="EMBL/GenBank/DDBJ databases">
        <title>WGS assembly of Ceratodon purpureus strain R40.</title>
        <authorList>
            <person name="Carey S.B."/>
            <person name="Jenkins J."/>
            <person name="Shu S."/>
            <person name="Lovell J.T."/>
            <person name="Sreedasyam A."/>
            <person name="Maumus F."/>
            <person name="Tiley G.P."/>
            <person name="Fernandez-Pozo N."/>
            <person name="Barry K."/>
            <person name="Chen C."/>
            <person name="Wang M."/>
            <person name="Lipzen A."/>
            <person name="Daum C."/>
            <person name="Saski C.A."/>
            <person name="Payton A.C."/>
            <person name="Mcbreen J.C."/>
            <person name="Conrad R.E."/>
            <person name="Kollar L.M."/>
            <person name="Olsson S."/>
            <person name="Huttunen S."/>
            <person name="Landis J.B."/>
            <person name="Wickett N.J."/>
            <person name="Johnson M.G."/>
            <person name="Rensing S.A."/>
            <person name="Grimwood J."/>
            <person name="Schmutz J."/>
            <person name="Mcdaniel S.F."/>
        </authorList>
    </citation>
    <scope>NUCLEOTIDE SEQUENCE</scope>
    <source>
        <strain evidence="2">R40</strain>
    </source>
</reference>